<dbReference type="VEuPathDB" id="VectorBase:AQUA015315"/>
<evidence type="ECO:0000313" key="2">
    <source>
        <dbReference type="Proteomes" id="UP000076407"/>
    </source>
</evidence>
<dbReference type="EnsemblMetazoa" id="AQUA015315-RA">
    <property type="protein sequence ID" value="AQUA015315-PA"/>
    <property type="gene ID" value="AQUA015315"/>
</dbReference>
<sequence>MYHVVEASRIRMCVYWCACGHFDRLCLQREAATCYALPVKVVILSVLIN</sequence>
<keyword evidence="2" id="KW-1185">Reference proteome</keyword>
<name>A0A182XU34_ANOQN</name>
<protein>
    <submittedName>
        <fullName evidence="1">Uncharacterized protein</fullName>
    </submittedName>
</protein>
<dbReference type="AlphaFoldDB" id="A0A182XU34"/>
<proteinExistence type="predicted"/>
<accession>A0A182XU34</accession>
<organism evidence="1 2">
    <name type="scientific">Anopheles quadriannulatus</name>
    <name type="common">Mosquito</name>
    <dbReference type="NCBI Taxonomy" id="34691"/>
    <lineage>
        <taxon>Eukaryota</taxon>
        <taxon>Metazoa</taxon>
        <taxon>Ecdysozoa</taxon>
        <taxon>Arthropoda</taxon>
        <taxon>Hexapoda</taxon>
        <taxon>Insecta</taxon>
        <taxon>Pterygota</taxon>
        <taxon>Neoptera</taxon>
        <taxon>Endopterygota</taxon>
        <taxon>Diptera</taxon>
        <taxon>Nematocera</taxon>
        <taxon>Culicoidea</taxon>
        <taxon>Culicidae</taxon>
        <taxon>Anophelinae</taxon>
        <taxon>Anopheles</taxon>
    </lineage>
</organism>
<reference evidence="1" key="1">
    <citation type="submission" date="2020-05" db="UniProtKB">
        <authorList>
            <consortium name="EnsemblMetazoa"/>
        </authorList>
    </citation>
    <scope>IDENTIFICATION</scope>
    <source>
        <strain evidence="1">SANGQUA</strain>
    </source>
</reference>
<dbReference type="Proteomes" id="UP000076407">
    <property type="component" value="Unassembled WGS sequence"/>
</dbReference>
<evidence type="ECO:0000313" key="1">
    <source>
        <dbReference type="EnsemblMetazoa" id="AQUA015315-PA"/>
    </source>
</evidence>